<proteinExistence type="predicted"/>
<evidence type="ECO:0000313" key="1">
    <source>
        <dbReference type="EMBL" id="PAU82285.1"/>
    </source>
</evidence>
<protein>
    <recommendedName>
        <fullName evidence="3">Phospholipid/glycerol acyltransferase domain-containing protein</fullName>
    </recommendedName>
</protein>
<comment type="caution">
    <text evidence="1">The sequence shown here is derived from an EMBL/GenBank/DDBJ whole genome shotgun (WGS) entry which is preliminary data.</text>
</comment>
<gene>
    <name evidence="1" type="ORF">CK501_03825</name>
</gene>
<organism evidence="1 2">
    <name type="scientific">Halovibrio salipaludis</name>
    <dbReference type="NCBI Taxonomy" id="2032626"/>
    <lineage>
        <taxon>Bacteria</taxon>
        <taxon>Pseudomonadati</taxon>
        <taxon>Pseudomonadota</taxon>
        <taxon>Gammaproteobacteria</taxon>
        <taxon>Oceanospirillales</taxon>
        <taxon>Halomonadaceae</taxon>
        <taxon>Halovibrio</taxon>
    </lineage>
</organism>
<name>A0A2A2FCI0_9GAMM</name>
<sequence>MARTYQDLLPVADRLAPLFYREEAEGVGMDDLAGILRDHPRLMIIMNHGPALGPAPALAALVRTMVRHGGGDRVPFGVTWRGFYRVPGVGPLAERLVQTSADSGVEDVVAKLSNGTFNDCGIMPEGEYSNVGNGIDIQPFRSQRFIEAAVRAEVPVLLLAHSGTERLGRPVPIPASARFLVERLPEHLRRAVNQSGVVSLPWLLGGRIPKLGLACELYQPDLSPEDLEEPGAAQQVAVSARHVRARLQRLVNHLVLQFGED</sequence>
<evidence type="ECO:0008006" key="3">
    <source>
        <dbReference type="Google" id="ProtNLM"/>
    </source>
</evidence>
<accession>A0A2A2FCI0</accession>
<dbReference type="RefSeq" id="WP_095616379.1">
    <property type="nucleotide sequence ID" value="NZ_NSKD01000001.1"/>
</dbReference>
<reference evidence="1 2" key="1">
    <citation type="submission" date="2017-08" db="EMBL/GenBank/DDBJ databases">
        <title>Halovibrio sewagensis sp. nov., isolated from wastewater of high salinity.</title>
        <authorList>
            <person name="Dong X."/>
            <person name="Zhang G."/>
        </authorList>
    </citation>
    <scope>NUCLEOTIDE SEQUENCE [LARGE SCALE GENOMIC DNA]</scope>
    <source>
        <strain evidence="1 2">YL5-2</strain>
    </source>
</reference>
<dbReference type="EMBL" id="NSKD01000001">
    <property type="protein sequence ID" value="PAU82285.1"/>
    <property type="molecule type" value="Genomic_DNA"/>
</dbReference>
<dbReference type="OrthoDB" id="6180524at2"/>
<dbReference type="Proteomes" id="UP000218896">
    <property type="component" value="Unassembled WGS sequence"/>
</dbReference>
<dbReference type="AlphaFoldDB" id="A0A2A2FCI0"/>
<keyword evidence="2" id="KW-1185">Reference proteome</keyword>
<evidence type="ECO:0000313" key="2">
    <source>
        <dbReference type="Proteomes" id="UP000218896"/>
    </source>
</evidence>